<dbReference type="NCBIfam" id="NF011635">
    <property type="entry name" value="PRK15061.1"/>
    <property type="match status" value="1"/>
</dbReference>
<dbReference type="PRINTS" id="PR00460">
    <property type="entry name" value="BPEROXIDASE"/>
</dbReference>
<dbReference type="GO" id="GO:0020037">
    <property type="term" value="F:heme binding"/>
    <property type="evidence" value="ECO:0007669"/>
    <property type="project" value="InterPro"/>
</dbReference>
<comment type="catalytic activity">
    <reaction evidence="7 10 11">
        <text>2 H2O2 = O2 + 2 H2O</text>
        <dbReference type="Rhea" id="RHEA:20309"/>
        <dbReference type="ChEBI" id="CHEBI:15377"/>
        <dbReference type="ChEBI" id="CHEBI:15379"/>
        <dbReference type="ChEBI" id="CHEBI:16240"/>
        <dbReference type="EC" id="1.11.1.21"/>
    </reaction>
</comment>
<feature type="signal peptide" evidence="10 11">
    <location>
        <begin position="1"/>
        <end position="27"/>
    </location>
</feature>
<feature type="active site" description="Proton acceptor" evidence="10">
    <location>
        <position position="135"/>
    </location>
</feature>
<organism evidence="13 14">
    <name type="scientific">Pseudoalteromonas rubra</name>
    <dbReference type="NCBI Taxonomy" id="43658"/>
    <lineage>
        <taxon>Bacteria</taxon>
        <taxon>Pseudomonadati</taxon>
        <taxon>Pseudomonadota</taxon>
        <taxon>Gammaproteobacteria</taxon>
        <taxon>Alteromonadales</taxon>
        <taxon>Pseudoalteromonadaceae</taxon>
        <taxon>Pseudoalteromonas</taxon>
    </lineage>
</organism>
<evidence type="ECO:0000256" key="3">
    <source>
        <dbReference type="ARBA" id="ARBA00022723"/>
    </source>
</evidence>
<keyword evidence="4 10" id="KW-0560">Oxidoreductase</keyword>
<evidence type="ECO:0000256" key="11">
    <source>
        <dbReference type="RuleBase" id="RU003451"/>
    </source>
</evidence>
<dbReference type="PROSITE" id="PS00436">
    <property type="entry name" value="PEROXIDASE_2"/>
    <property type="match status" value="1"/>
</dbReference>
<dbReference type="PROSITE" id="PS50873">
    <property type="entry name" value="PEROXIDASE_4"/>
    <property type="match status" value="1"/>
</dbReference>
<evidence type="ECO:0000313" key="14">
    <source>
        <dbReference type="Proteomes" id="UP000305729"/>
    </source>
</evidence>
<dbReference type="HAMAP" id="MF_01961">
    <property type="entry name" value="Catal_peroxid"/>
    <property type="match status" value="1"/>
</dbReference>
<dbReference type="PANTHER" id="PTHR30555:SF0">
    <property type="entry name" value="CATALASE-PEROXIDASE"/>
    <property type="match status" value="1"/>
</dbReference>
<dbReference type="Gene3D" id="1.10.420.10">
    <property type="entry name" value="Peroxidase, domain 2"/>
    <property type="match status" value="2"/>
</dbReference>
<keyword evidence="5 10" id="KW-0408">Iron</keyword>
<comment type="cofactor">
    <cofactor evidence="10">
        <name>heme b</name>
        <dbReference type="ChEBI" id="CHEBI:60344"/>
    </cofactor>
    <text evidence="10">Binds 1 heme b (iron(II)-protoporphyrin IX) group per dimer.</text>
</comment>
<keyword evidence="1 10" id="KW-0575">Peroxidase</keyword>
<dbReference type="GO" id="GO:0004096">
    <property type="term" value="F:catalase activity"/>
    <property type="evidence" value="ECO:0007669"/>
    <property type="project" value="UniProtKB-UniRule"/>
</dbReference>
<evidence type="ECO:0000256" key="8">
    <source>
        <dbReference type="ARBA" id="ARBA00051651"/>
    </source>
</evidence>
<evidence type="ECO:0000313" key="13">
    <source>
        <dbReference type="EMBL" id="QPB85610.1"/>
    </source>
</evidence>
<evidence type="ECO:0000259" key="12">
    <source>
        <dbReference type="PROSITE" id="PS50873"/>
    </source>
</evidence>
<keyword evidence="2 10" id="KW-0349">Heme</keyword>
<protein>
    <recommendedName>
        <fullName evidence="10 11">Catalase-peroxidase</fullName>
        <shortName evidence="10">CP</shortName>
        <ecNumber evidence="10 11">1.11.1.21</ecNumber>
    </recommendedName>
    <alternativeName>
        <fullName evidence="10">Peroxidase/catalase</fullName>
    </alternativeName>
</protein>
<feature type="chain" id="PRO_5031611349" description="Catalase-peroxidase" evidence="10 11">
    <location>
        <begin position="28"/>
        <end position="772"/>
    </location>
</feature>
<dbReference type="Pfam" id="PF00141">
    <property type="entry name" value="peroxidase"/>
    <property type="match status" value="2"/>
</dbReference>
<dbReference type="STRING" id="43658.AT705_19635"/>
<evidence type="ECO:0000256" key="2">
    <source>
        <dbReference type="ARBA" id="ARBA00022617"/>
    </source>
</evidence>
<dbReference type="InterPro" id="IPR019793">
    <property type="entry name" value="Peroxidases_heam-ligand_BS"/>
</dbReference>
<keyword evidence="3 10" id="KW-0479">Metal-binding</keyword>
<proteinExistence type="inferred from homology"/>
<sequence length="772" mass="84488" precursor="true">MTTTMMFKKSALAALVGVAITGLSACASSNDAQQASHSNSEISKPKGAVGSGHVPKGVAKSNQFWWPDQLDLSPLRDHDGRSNPLGENFDYAQAYNQLDMAALKRDMNELLTTSQDWWPADWGNYGPLFIRLAWHSSGTYRTLDGRGGGDGGQMRFDPLNSWPDNGNLDKAKRLLWPLKQKYGEQISWGDLMILAGTVGLENMGFKTYGFAGGRTDDWEPDLVYWGPEVEMLASDREEKDGKLQRPLGATHMGLIYVNPEGPKGKPDPAGSAKNIRVAFGRMAMNDEETVALIAGGHTFGKMHGAHKASKCVGKEPGGAAIEEQGLGWKNKCGKGHSEDTVTSGLEGAWTQAPTRWTTLYLQNLLNFEWQQTRSPGGAIQWIPTDEALHTSVPDAHVKGKFNSPVMTTADLALKYDPEYRKIAERFLANPEEYRLAFAKAWYKLTHRDMGPRTRYLGNTAPDEALIWQDPVPKVDHALINEADAKAIKLDILQTGISVPALIRTAWASAASFRASDMRGGANGARIMLAPQKDWPVNNPDELSSVLNQLQAVQTRFNRAAGGSKQVSMADVIVLAGAAAVEQAAKNAGIAVSVPFTPGRTDATQAQTDVGSFTLLEPKADAFRNYFDVNASYRSPTEMLVDKADQLNLTVPEMTVLLGGLRVLGANASGSQHGVFTDKVGTLSNDFFVNLLSMSHQWQKTSQAGLYESIDRSTGKQRFTATSVDLIFGSNSELRAVAEVYAYDNAQQKFAEDFVKAWHKVMQLDRFDLRHQL</sequence>
<comment type="caution">
    <text evidence="10">Lacks conserved residue(s) required for the propagation of feature annotation.</text>
</comment>
<dbReference type="InterPro" id="IPR010255">
    <property type="entry name" value="Haem_peroxidase_sf"/>
</dbReference>
<accession>A0A5S3UT61</accession>
<dbReference type="InterPro" id="IPR019794">
    <property type="entry name" value="Peroxidases_AS"/>
</dbReference>
<dbReference type="Gene3D" id="1.10.520.10">
    <property type="match status" value="2"/>
</dbReference>
<reference evidence="13 14" key="1">
    <citation type="submission" date="2019-10" db="EMBL/GenBank/DDBJ databases">
        <title>Pseudoalteromonas rubra S4059.</title>
        <authorList>
            <person name="Paulsen S."/>
            <person name="Wang X."/>
        </authorList>
    </citation>
    <scope>NUCLEOTIDE SEQUENCE [LARGE SCALE GENOMIC DNA]</scope>
    <source>
        <strain evidence="13 14">S4059</strain>
    </source>
</reference>
<evidence type="ECO:0000256" key="1">
    <source>
        <dbReference type="ARBA" id="ARBA00022559"/>
    </source>
</evidence>
<dbReference type="AlphaFoldDB" id="A0A5S3UT61"/>
<dbReference type="InterPro" id="IPR000763">
    <property type="entry name" value="Catalase_peroxidase"/>
</dbReference>
<dbReference type="FunFam" id="1.10.520.10:FF:000002">
    <property type="entry name" value="Catalase-peroxidase"/>
    <property type="match status" value="1"/>
</dbReference>
<dbReference type="SUPFAM" id="SSF48113">
    <property type="entry name" value="Heme-dependent peroxidases"/>
    <property type="match status" value="2"/>
</dbReference>
<dbReference type="PRINTS" id="PR00458">
    <property type="entry name" value="PEROXIDASE"/>
</dbReference>
<dbReference type="EC" id="1.11.1.21" evidence="10 11"/>
<comment type="catalytic activity">
    <reaction evidence="8 10 11">
        <text>H2O2 + AH2 = A + 2 H2O</text>
        <dbReference type="Rhea" id="RHEA:30275"/>
        <dbReference type="ChEBI" id="CHEBI:13193"/>
        <dbReference type="ChEBI" id="CHEBI:15377"/>
        <dbReference type="ChEBI" id="CHEBI:16240"/>
        <dbReference type="ChEBI" id="CHEBI:17499"/>
        <dbReference type="EC" id="1.11.1.21"/>
    </reaction>
</comment>
<dbReference type="PROSITE" id="PS00435">
    <property type="entry name" value="PEROXIDASE_1"/>
    <property type="match status" value="1"/>
</dbReference>
<dbReference type="GO" id="GO:0005829">
    <property type="term" value="C:cytosol"/>
    <property type="evidence" value="ECO:0007669"/>
    <property type="project" value="TreeGrafter"/>
</dbReference>
<keyword evidence="6 10" id="KW-0376">Hydrogen peroxide</keyword>
<evidence type="ECO:0000256" key="9">
    <source>
        <dbReference type="ARBA" id="ARBA00060838"/>
    </source>
</evidence>
<dbReference type="PANTHER" id="PTHR30555">
    <property type="entry name" value="HYDROPEROXIDASE I, BIFUNCTIONAL CATALASE-PEROXIDASE"/>
    <property type="match status" value="1"/>
</dbReference>
<feature type="site" description="Transition state stabilizer" evidence="10">
    <location>
        <position position="131"/>
    </location>
</feature>
<comment type="PTM">
    <text evidence="10">Formation of the three residue Trp-Tyr-Met cross-link is important for the catalase, but not the peroxidase activity of the enzyme.</text>
</comment>
<evidence type="ECO:0000256" key="4">
    <source>
        <dbReference type="ARBA" id="ARBA00023002"/>
    </source>
</evidence>
<dbReference type="GO" id="GO:0046872">
    <property type="term" value="F:metal ion binding"/>
    <property type="evidence" value="ECO:0007669"/>
    <property type="project" value="UniProtKB-KW"/>
</dbReference>
<dbReference type="CDD" id="cd08200">
    <property type="entry name" value="catalase_peroxidase_2"/>
    <property type="match status" value="1"/>
</dbReference>
<comment type="subunit">
    <text evidence="10">Homodimer or homotetramer.</text>
</comment>
<evidence type="ECO:0000256" key="6">
    <source>
        <dbReference type="ARBA" id="ARBA00023324"/>
    </source>
</evidence>
<gene>
    <name evidence="10 13" type="primary">katG</name>
    <name evidence="13" type="ORF">CWC22_021615</name>
</gene>
<evidence type="ECO:0000256" key="5">
    <source>
        <dbReference type="ARBA" id="ARBA00023004"/>
    </source>
</evidence>
<dbReference type="FunFam" id="1.10.420.10:FF:000004">
    <property type="entry name" value="Catalase-peroxidase"/>
    <property type="match status" value="1"/>
</dbReference>
<feature type="cross-link" description="Tryptophyl-tyrosyl-methioninium (Tyr-Met) (with Trp-134)" evidence="10">
    <location>
        <begin position="256"/>
        <end position="282"/>
    </location>
</feature>
<name>A0A5S3UT61_9GAMM</name>
<dbReference type="Proteomes" id="UP000305729">
    <property type="component" value="Chromosome 2"/>
</dbReference>
<feature type="binding site" description="axial binding residue" evidence="10">
    <location>
        <position position="297"/>
    </location>
    <ligand>
        <name>heme b</name>
        <dbReference type="ChEBI" id="CHEBI:60344"/>
    </ligand>
    <ligandPart>
        <name>Fe</name>
        <dbReference type="ChEBI" id="CHEBI:18248"/>
    </ligandPart>
</feature>
<keyword evidence="10 11" id="KW-0732">Signal</keyword>
<dbReference type="EMBL" id="CP045430">
    <property type="protein sequence ID" value="QPB85610.1"/>
    <property type="molecule type" value="Genomic_DNA"/>
</dbReference>
<evidence type="ECO:0000256" key="10">
    <source>
        <dbReference type="HAMAP-Rule" id="MF_01961"/>
    </source>
</evidence>
<comment type="function">
    <text evidence="10">Bifunctional enzyme with both catalase and broad-spectrum peroxidase activity.</text>
</comment>
<dbReference type="InterPro" id="IPR002016">
    <property type="entry name" value="Haem_peroxidase"/>
</dbReference>
<comment type="similarity">
    <text evidence="9 10 11">Belongs to the peroxidase family. Peroxidase/catalase subfamily.</text>
</comment>
<evidence type="ECO:0000256" key="7">
    <source>
        <dbReference type="ARBA" id="ARBA00049145"/>
    </source>
</evidence>
<feature type="domain" description="Plant heme peroxidase family profile" evidence="12">
    <location>
        <begin position="168"/>
        <end position="458"/>
    </location>
</feature>
<dbReference type="GO" id="GO:0070301">
    <property type="term" value="P:cellular response to hydrogen peroxide"/>
    <property type="evidence" value="ECO:0007669"/>
    <property type="project" value="TreeGrafter"/>
</dbReference>
<dbReference type="NCBIfam" id="TIGR00198">
    <property type="entry name" value="cat_per_HPI"/>
    <property type="match status" value="1"/>
</dbReference>
<dbReference type="RefSeq" id="WP_138539134.1">
    <property type="nucleotide sequence ID" value="NZ_CP045430.1"/>
</dbReference>
<dbReference type="GO" id="GO:0042744">
    <property type="term" value="P:hydrogen peroxide catabolic process"/>
    <property type="evidence" value="ECO:0007669"/>
    <property type="project" value="UniProtKB-KW"/>
</dbReference>